<protein>
    <submittedName>
        <fullName evidence="1">Uncharacterized protein family (UPF0184)</fullName>
    </submittedName>
</protein>
<organism evidence="1 2">
    <name type="scientific">Phormidesmis priestleyi Ana</name>
    <dbReference type="NCBI Taxonomy" id="1666911"/>
    <lineage>
        <taxon>Bacteria</taxon>
        <taxon>Bacillati</taxon>
        <taxon>Cyanobacteriota</taxon>
        <taxon>Cyanophyceae</taxon>
        <taxon>Leptolyngbyales</taxon>
        <taxon>Leptolyngbyaceae</taxon>
        <taxon>Phormidesmis</taxon>
    </lineage>
</organism>
<sequence>MAETVSLQLPEKLHQRLVNTAQAMGRPLEAVILHAIAVGSPPNCDDVPEEYQPELAMLDKLEDSALWQIARAQKSRADMERYDELLEHNRESRLSESEQLELLRLRQESEQFMLRKAHAASILKWRGHQVSAA</sequence>
<dbReference type="AlphaFoldDB" id="A0A0N8KM10"/>
<dbReference type="Proteomes" id="UP000050465">
    <property type="component" value="Unassembled WGS sequence"/>
</dbReference>
<evidence type="ECO:0000313" key="2">
    <source>
        <dbReference type="Proteomes" id="UP000050465"/>
    </source>
</evidence>
<evidence type="ECO:0000313" key="1">
    <source>
        <dbReference type="EMBL" id="KPQ32434.1"/>
    </source>
</evidence>
<gene>
    <name evidence="1" type="ORF">HLUCCA11_21520</name>
</gene>
<accession>A0A0N8KM10</accession>
<comment type="caution">
    <text evidence="1">The sequence shown here is derived from an EMBL/GenBank/DDBJ whole genome shotgun (WGS) entry which is preliminary data.</text>
</comment>
<proteinExistence type="predicted"/>
<dbReference type="EMBL" id="LJZR01000057">
    <property type="protein sequence ID" value="KPQ32434.1"/>
    <property type="molecule type" value="Genomic_DNA"/>
</dbReference>
<name>A0A0N8KM10_9CYAN</name>
<reference evidence="1 2" key="1">
    <citation type="submission" date="2015-09" db="EMBL/GenBank/DDBJ databases">
        <title>Identification and resolution of microdiversity through metagenomic sequencing of parallel consortia.</title>
        <authorList>
            <person name="Nelson W.C."/>
            <person name="Romine M.F."/>
            <person name="Lindemann S.R."/>
        </authorList>
    </citation>
    <scope>NUCLEOTIDE SEQUENCE [LARGE SCALE GENOMIC DNA]</scope>
    <source>
        <strain evidence="1">Ana</strain>
    </source>
</reference>